<proteinExistence type="predicted"/>
<evidence type="ECO:0000313" key="2">
    <source>
        <dbReference type="Proteomes" id="UP000076738"/>
    </source>
</evidence>
<name>A0A167LC41_CALVF</name>
<reference evidence="1 2" key="1">
    <citation type="journal article" date="2016" name="Mol. Biol. Evol.">
        <title>Comparative Genomics of Early-Diverging Mushroom-Forming Fungi Provides Insights into the Origins of Lignocellulose Decay Capabilities.</title>
        <authorList>
            <person name="Nagy L.G."/>
            <person name="Riley R."/>
            <person name="Tritt A."/>
            <person name="Adam C."/>
            <person name="Daum C."/>
            <person name="Floudas D."/>
            <person name="Sun H."/>
            <person name="Yadav J.S."/>
            <person name="Pangilinan J."/>
            <person name="Larsson K.H."/>
            <person name="Matsuura K."/>
            <person name="Barry K."/>
            <person name="Labutti K."/>
            <person name="Kuo R."/>
            <person name="Ohm R.A."/>
            <person name="Bhattacharya S.S."/>
            <person name="Shirouzu T."/>
            <person name="Yoshinaga Y."/>
            <person name="Martin F.M."/>
            <person name="Grigoriev I.V."/>
            <person name="Hibbett D.S."/>
        </authorList>
    </citation>
    <scope>NUCLEOTIDE SEQUENCE [LARGE SCALE GENOMIC DNA]</scope>
    <source>
        <strain evidence="1 2">TUFC12733</strain>
    </source>
</reference>
<protein>
    <submittedName>
        <fullName evidence="1">Uncharacterized protein</fullName>
    </submittedName>
</protein>
<sequence length="313" mass="36229">MEETPFGFGLSHIPNELRVPILSFLLGDASPSAYAWEPSVESALRALTHTDRVWRALTLRHLYSRAVVRRAEDISALLACAEGLQYVQSLALLRGDMDWETGKERPTSNYSGHSYCAKELAPLFAVLGSRVKRLLVVHDFARRLRDCHLWPAAIGAFEVLEELVVDSPSFMLPFSLLRWQNRGMLNWITACPRLASLKRLATNRDRTWWREFEYAGLFPEVTELLFCERQDGQTDERDVLAMRDQMLERRTLRVGVVEDRMVYESRNVDRERFERHLPQGRFALELVDEPHTWFLRKALQGGLFELVDNNMHG</sequence>
<organism evidence="1 2">
    <name type="scientific">Calocera viscosa (strain TUFC12733)</name>
    <dbReference type="NCBI Taxonomy" id="1330018"/>
    <lineage>
        <taxon>Eukaryota</taxon>
        <taxon>Fungi</taxon>
        <taxon>Dikarya</taxon>
        <taxon>Basidiomycota</taxon>
        <taxon>Agaricomycotina</taxon>
        <taxon>Dacrymycetes</taxon>
        <taxon>Dacrymycetales</taxon>
        <taxon>Dacrymycetaceae</taxon>
        <taxon>Calocera</taxon>
    </lineage>
</organism>
<gene>
    <name evidence="1" type="ORF">CALVIDRAFT_158537</name>
</gene>
<evidence type="ECO:0000313" key="1">
    <source>
        <dbReference type="EMBL" id="KZO95537.1"/>
    </source>
</evidence>
<accession>A0A167LC41</accession>
<dbReference type="OrthoDB" id="10300817at2759"/>
<keyword evidence="2" id="KW-1185">Reference proteome</keyword>
<dbReference type="EMBL" id="KV417288">
    <property type="protein sequence ID" value="KZO95537.1"/>
    <property type="molecule type" value="Genomic_DNA"/>
</dbReference>
<dbReference type="AlphaFoldDB" id="A0A167LC41"/>
<dbReference type="Proteomes" id="UP000076738">
    <property type="component" value="Unassembled WGS sequence"/>
</dbReference>